<dbReference type="AlphaFoldDB" id="A0A0U5EVX2"/>
<evidence type="ECO:0000313" key="3">
    <source>
        <dbReference type="Proteomes" id="UP000056109"/>
    </source>
</evidence>
<dbReference type="PATRIC" id="fig|446692.3.peg.808"/>
<dbReference type="GeneID" id="34781974"/>
<evidence type="ECO:0008006" key="4">
    <source>
        <dbReference type="Google" id="ProtNLM"/>
    </source>
</evidence>
<organism evidence="2 3">
    <name type="scientific">Acetobacter senegalensis</name>
    <dbReference type="NCBI Taxonomy" id="446692"/>
    <lineage>
        <taxon>Bacteria</taxon>
        <taxon>Pseudomonadati</taxon>
        <taxon>Pseudomonadota</taxon>
        <taxon>Alphaproteobacteria</taxon>
        <taxon>Acetobacterales</taxon>
        <taxon>Acetobacteraceae</taxon>
        <taxon>Acetobacter</taxon>
    </lineage>
</organism>
<sequence>MSVKSRVTNHSHRRIFSQQTSKREERLPFSATLQAGRAGGVLTASFFTIWAGLASAFAATAAPVAATSRTAAAVAATGNQRPVGRASAARGTTVSLHPATEQPASAEDGAGQPDPLSFNALFDGQRTLGTSGLSSLEGSSGGGIASWATIGGYGSKKSMGMAFHYSYVNVTNYTDQNVGALMGFYDRVELSYSHNFFQTGGTGAKLGIGRGYQFDLDTGGIKVRLFGHVLDKTLLPQVSVGAMYKHDGDAKVIHAVGSKHTDGADVYVAVTKLFPKIGILVDTTLRLTKGNQWGILGFGGDRNDNYYPQFEGSLGYLPSFIPGLVVGVEYRTKPRNQNFTPESNWFDVYASYFVNKHLNITAAYVSLGTIATYRTQTGAYFSLQTGF</sequence>
<dbReference type="Pfam" id="PF11231">
    <property type="entry name" value="DUF3034"/>
    <property type="match status" value="1"/>
</dbReference>
<keyword evidence="3" id="KW-1185">Reference proteome</keyword>
<name>A0A0U5EVX2_9PROT</name>
<reference evidence="3" key="1">
    <citation type="submission" date="2014-09" db="EMBL/GenBank/DDBJ databases">
        <authorList>
            <person name="Illeghems K.G."/>
        </authorList>
    </citation>
    <scope>NUCLEOTIDE SEQUENCE [LARGE SCALE GENOMIC DNA]</scope>
    <source>
        <strain evidence="3">108B</strain>
    </source>
</reference>
<protein>
    <recommendedName>
        <fullName evidence="4">DUF3034 family protein</fullName>
    </recommendedName>
</protein>
<accession>A0A0U5EVX2</accession>
<gene>
    <name evidence="2" type="ORF">ASN_822</name>
</gene>
<dbReference type="InterPro" id="IPR021393">
    <property type="entry name" value="DUF3034"/>
</dbReference>
<dbReference type="RefSeq" id="WP_231948353.1">
    <property type="nucleotide sequence ID" value="NZ_JAIMFQ010000003.1"/>
</dbReference>
<evidence type="ECO:0000256" key="1">
    <source>
        <dbReference type="SAM" id="MobiDB-lite"/>
    </source>
</evidence>
<feature type="region of interest" description="Disordered" evidence="1">
    <location>
        <begin position="1"/>
        <end position="28"/>
    </location>
</feature>
<feature type="region of interest" description="Disordered" evidence="1">
    <location>
        <begin position="78"/>
        <end position="116"/>
    </location>
</feature>
<dbReference type="EMBL" id="LN606600">
    <property type="protein sequence ID" value="CEF40225.1"/>
    <property type="molecule type" value="Genomic_DNA"/>
</dbReference>
<dbReference type="Proteomes" id="UP000056109">
    <property type="component" value="Chromosome I"/>
</dbReference>
<evidence type="ECO:0000313" key="2">
    <source>
        <dbReference type="EMBL" id="CEF40225.1"/>
    </source>
</evidence>
<proteinExistence type="predicted"/>
<dbReference type="KEGG" id="asz:ASN_822"/>